<sequence length="48" mass="5609">MLLAWTRATLNDIRGVCAMVKMAASICRIKSLHLLMLFHEFYKRGIER</sequence>
<dbReference type="Proteomes" id="UP000238348">
    <property type="component" value="Chromosome"/>
</dbReference>
<reference evidence="1 2" key="1">
    <citation type="submission" date="2015-09" db="EMBL/GenBank/DDBJ databases">
        <title>Sorangium comparison.</title>
        <authorList>
            <person name="Zaburannyi N."/>
            <person name="Bunk B."/>
            <person name="Overmann J."/>
            <person name="Mueller R."/>
        </authorList>
    </citation>
    <scope>NUCLEOTIDE SEQUENCE [LARGE SCALE GENOMIC DNA]</scope>
    <source>
        <strain evidence="1 2">So ce26</strain>
    </source>
</reference>
<accession>A0A2L0EVW8</accession>
<organism evidence="1 2">
    <name type="scientific">Sorangium cellulosum</name>
    <name type="common">Polyangium cellulosum</name>
    <dbReference type="NCBI Taxonomy" id="56"/>
    <lineage>
        <taxon>Bacteria</taxon>
        <taxon>Pseudomonadati</taxon>
        <taxon>Myxococcota</taxon>
        <taxon>Polyangia</taxon>
        <taxon>Polyangiales</taxon>
        <taxon>Polyangiaceae</taxon>
        <taxon>Sorangium</taxon>
    </lineage>
</organism>
<protein>
    <submittedName>
        <fullName evidence="1">Uncharacterized protein</fullName>
    </submittedName>
</protein>
<dbReference type="EMBL" id="CP012673">
    <property type="protein sequence ID" value="AUX43450.1"/>
    <property type="molecule type" value="Genomic_DNA"/>
</dbReference>
<evidence type="ECO:0000313" key="1">
    <source>
        <dbReference type="EMBL" id="AUX43450.1"/>
    </source>
</evidence>
<dbReference type="AlphaFoldDB" id="A0A2L0EVW8"/>
<evidence type="ECO:0000313" key="2">
    <source>
        <dbReference type="Proteomes" id="UP000238348"/>
    </source>
</evidence>
<name>A0A2L0EVW8_SORCE</name>
<gene>
    <name evidence="1" type="ORF">SOCE26_048980</name>
</gene>
<proteinExistence type="predicted"/>